<dbReference type="GO" id="GO:0003677">
    <property type="term" value="F:DNA binding"/>
    <property type="evidence" value="ECO:0007669"/>
    <property type="project" value="UniProtKB-KW"/>
</dbReference>
<keyword evidence="4" id="KW-0804">Transcription</keyword>
<evidence type="ECO:0000256" key="2">
    <source>
        <dbReference type="ARBA" id="ARBA00023015"/>
    </source>
</evidence>
<reference evidence="7" key="1">
    <citation type="submission" date="2016-10" db="EMBL/GenBank/DDBJ databases">
        <authorList>
            <person name="Varghese N."/>
            <person name="Submissions S."/>
        </authorList>
    </citation>
    <scope>NUCLEOTIDE SEQUENCE [LARGE SCALE GENOMIC DNA]</scope>
    <source>
        <strain evidence="7">DSM 23676</strain>
    </source>
</reference>
<accession>A0A1H1XUF3</accession>
<dbReference type="EMBL" id="LT629766">
    <property type="protein sequence ID" value="SDT12782.1"/>
    <property type="molecule type" value="Genomic_DNA"/>
</dbReference>
<dbReference type="Gene3D" id="1.10.10.10">
    <property type="entry name" value="Winged helix-like DNA-binding domain superfamily/Winged helix DNA-binding domain"/>
    <property type="match status" value="1"/>
</dbReference>
<dbReference type="RefSeq" id="WP_231939482.1">
    <property type="nucleotide sequence ID" value="NZ_LT629766.1"/>
</dbReference>
<dbReference type="SUPFAM" id="SSF53850">
    <property type="entry name" value="Periplasmic binding protein-like II"/>
    <property type="match status" value="1"/>
</dbReference>
<keyword evidence="2" id="KW-0805">Transcription regulation</keyword>
<dbReference type="STRING" id="1136497.SAMN04489752_3437"/>
<dbReference type="GO" id="GO:0032993">
    <property type="term" value="C:protein-DNA complex"/>
    <property type="evidence" value="ECO:0007669"/>
    <property type="project" value="TreeGrafter"/>
</dbReference>
<proteinExistence type="inferred from homology"/>
<dbReference type="Pfam" id="PF00126">
    <property type="entry name" value="HTH_1"/>
    <property type="match status" value="1"/>
</dbReference>
<organism evidence="6 7">
    <name type="scientific">Brevibacterium siliguriense</name>
    <dbReference type="NCBI Taxonomy" id="1136497"/>
    <lineage>
        <taxon>Bacteria</taxon>
        <taxon>Bacillati</taxon>
        <taxon>Actinomycetota</taxon>
        <taxon>Actinomycetes</taxon>
        <taxon>Micrococcales</taxon>
        <taxon>Brevibacteriaceae</taxon>
        <taxon>Brevibacterium</taxon>
    </lineage>
</organism>
<evidence type="ECO:0000259" key="5">
    <source>
        <dbReference type="PROSITE" id="PS50931"/>
    </source>
</evidence>
<protein>
    <submittedName>
        <fullName evidence="6">DNA-binding transcriptional regulator, LysR family</fullName>
    </submittedName>
</protein>
<evidence type="ECO:0000313" key="7">
    <source>
        <dbReference type="Proteomes" id="UP000199597"/>
    </source>
</evidence>
<gene>
    <name evidence="6" type="ORF">SAMN04489752_3437</name>
</gene>
<dbReference type="PANTHER" id="PTHR30346">
    <property type="entry name" value="TRANSCRIPTIONAL DUAL REGULATOR HCAR-RELATED"/>
    <property type="match status" value="1"/>
</dbReference>
<evidence type="ECO:0000313" key="6">
    <source>
        <dbReference type="EMBL" id="SDT12782.1"/>
    </source>
</evidence>
<dbReference type="Gene3D" id="3.40.190.10">
    <property type="entry name" value="Periplasmic binding protein-like II"/>
    <property type="match status" value="2"/>
</dbReference>
<sequence>MVIDPKHLELLRLFDEYGSVTAVADVTHRSPSAVSQQLRQAGSEIGHALVEPAGRGLTLTAAGRLLAHGGRDVARTLARVQAQWEGHLGEAVGEITLAGLPSALTHLLPDALRRLREDHPHIDLRMDDVDLAEHEFAGLTRDVDIVVAHSLVAERPLGTDGLTVVPLAREPIDVALAIGHRLADRAELTPDDVVDCRWVGVPRGYPFDTILTSIEHLTGRDLDVVQRIRDNRLIEAIVASSDQVALLPRFTTPRDAGLSLVPLTGVTTTRWIVAVMRPDTAERVAVRAVISALSRVDAAAD</sequence>
<dbReference type="GO" id="GO:0003700">
    <property type="term" value="F:DNA-binding transcription factor activity"/>
    <property type="evidence" value="ECO:0007669"/>
    <property type="project" value="InterPro"/>
</dbReference>
<dbReference type="InterPro" id="IPR036388">
    <property type="entry name" value="WH-like_DNA-bd_sf"/>
</dbReference>
<comment type="similarity">
    <text evidence="1">Belongs to the LysR transcriptional regulatory family.</text>
</comment>
<dbReference type="InterPro" id="IPR000847">
    <property type="entry name" value="LysR_HTH_N"/>
</dbReference>
<dbReference type="SUPFAM" id="SSF46785">
    <property type="entry name" value="Winged helix' DNA-binding domain"/>
    <property type="match status" value="1"/>
</dbReference>
<evidence type="ECO:0000256" key="4">
    <source>
        <dbReference type="ARBA" id="ARBA00023163"/>
    </source>
</evidence>
<dbReference type="AlphaFoldDB" id="A0A1H1XUF3"/>
<name>A0A1H1XUF3_9MICO</name>
<dbReference type="PROSITE" id="PS50931">
    <property type="entry name" value="HTH_LYSR"/>
    <property type="match status" value="1"/>
</dbReference>
<dbReference type="Proteomes" id="UP000199597">
    <property type="component" value="Chromosome I"/>
</dbReference>
<feature type="domain" description="HTH lysR-type" evidence="5">
    <location>
        <begin position="3"/>
        <end position="60"/>
    </location>
</feature>
<evidence type="ECO:0000256" key="3">
    <source>
        <dbReference type="ARBA" id="ARBA00023125"/>
    </source>
</evidence>
<keyword evidence="3 6" id="KW-0238">DNA-binding</keyword>
<dbReference type="PANTHER" id="PTHR30346:SF29">
    <property type="entry name" value="LYSR SUBSTRATE-BINDING"/>
    <property type="match status" value="1"/>
</dbReference>
<keyword evidence="7" id="KW-1185">Reference proteome</keyword>
<dbReference type="Pfam" id="PF03466">
    <property type="entry name" value="LysR_substrate"/>
    <property type="match status" value="1"/>
</dbReference>
<dbReference type="InterPro" id="IPR036390">
    <property type="entry name" value="WH_DNA-bd_sf"/>
</dbReference>
<evidence type="ECO:0000256" key="1">
    <source>
        <dbReference type="ARBA" id="ARBA00009437"/>
    </source>
</evidence>
<dbReference type="InterPro" id="IPR005119">
    <property type="entry name" value="LysR_subst-bd"/>
</dbReference>